<dbReference type="GO" id="GO:0005245">
    <property type="term" value="F:voltage-gated calcium channel activity"/>
    <property type="evidence" value="ECO:0007669"/>
    <property type="project" value="TreeGrafter"/>
</dbReference>
<comment type="similarity">
    <text evidence="2 6">Belongs to the TMC family.</text>
</comment>
<evidence type="ECO:0000256" key="5">
    <source>
        <dbReference type="ARBA" id="ARBA00023136"/>
    </source>
</evidence>
<dbReference type="GeneID" id="101711588"/>
<evidence type="ECO:0000256" key="3">
    <source>
        <dbReference type="ARBA" id="ARBA00022692"/>
    </source>
</evidence>
<evidence type="ECO:0000259" key="8">
    <source>
        <dbReference type="Pfam" id="PF07810"/>
    </source>
</evidence>
<feature type="compositionally biased region" description="Acidic residues" evidence="7">
    <location>
        <begin position="86"/>
        <end position="95"/>
    </location>
</feature>
<dbReference type="GO" id="GO:0008381">
    <property type="term" value="F:mechanosensitive monoatomic ion channel activity"/>
    <property type="evidence" value="ECO:0007669"/>
    <property type="project" value="TreeGrafter"/>
</dbReference>
<protein>
    <recommendedName>
        <fullName evidence="6">Transmembrane channel-like protein</fullName>
    </recommendedName>
</protein>
<sequence length="729" mass="83782">MVKLLIALGSTRSSKLAASTFNISLHHKQAWVSEKLRLPRETLVQIQMEEKEDDTEESSSEEEDKLPRRESLRPKRKRTRDVIREEDPEPEPEDEETRKARERERRRRLRSGAEEEEGIDVEELERLKAELDEKRQIIATVKCKPWKMEKKIEVLKEAKKFVSENEGALGKGKGKQWFAFKMMMAKKWAKFLRDFENFKAACVPWENKIKAIESQFGSSVASYFLFLRWMYGVNMVLFILTFSLIMLPEYLWGLPYGSLPRKTVPRAEEASAANFGVLYDFSGLAQYSVLFYGYYDNKRTIGWLNFRLPLSYFLVGIMCIGYSFVVVLKAMTKNIGDDGGGDENTFNFSWKVFCSWDYLIGNPETADNKFNSITMNFKMNMVMSLLGMFCPTLFDLFAELEDYHPLIALKWLLGRIFALLLGNLYVFILALMDEINNKIEEEKLVKANITLWEANMIKAYNASLSENTTGPPFFVHPADVPRGPCWETMVGQEFVRLTVSDVLTTYVTILIGDFLRACFVRFCNYCWCWDLEYGYPSYTEFDISGNVLALIFNQGMIWMGSFFAPSLPGINILRLHTSMYFQCWAVMCCNVPEARVFKASRSNNFYLSMLLLILFLSTMPVLYMIVSLPPSFDCGPFSGKNRMFEVIGETLEHDFPSWMAKILRQLSNPGLVIAVVLVMALTIYYLNATAKGQKAANLDLKKKMKMQALENKMRNKKMTAARAAAAGGQ</sequence>
<proteinExistence type="inferred from homology"/>
<keyword evidence="5 6" id="KW-0472">Membrane</keyword>
<feature type="transmembrane region" description="Helical" evidence="6">
    <location>
        <begin position="412"/>
        <end position="432"/>
    </location>
</feature>
<dbReference type="Pfam" id="PF07810">
    <property type="entry name" value="TMC"/>
    <property type="match status" value="1"/>
</dbReference>
<feature type="transmembrane region" description="Helical" evidence="6">
    <location>
        <begin position="272"/>
        <end position="295"/>
    </location>
</feature>
<dbReference type="Proteomes" id="UP000694906">
    <property type="component" value="Unplaced"/>
</dbReference>
<evidence type="ECO:0000256" key="1">
    <source>
        <dbReference type="ARBA" id="ARBA00004141"/>
    </source>
</evidence>
<dbReference type="InterPro" id="IPR038900">
    <property type="entry name" value="TMC"/>
</dbReference>
<feature type="region of interest" description="Disordered" evidence="7">
    <location>
        <begin position="48"/>
        <end position="115"/>
    </location>
</feature>
<evidence type="ECO:0000256" key="2">
    <source>
        <dbReference type="ARBA" id="ARBA00006510"/>
    </source>
</evidence>
<dbReference type="PANTHER" id="PTHR23302">
    <property type="entry name" value="TRANSMEMBRANE CHANNEL-RELATED"/>
    <property type="match status" value="1"/>
</dbReference>
<feature type="transmembrane region" description="Helical" evidence="6">
    <location>
        <begin position="605"/>
        <end position="626"/>
    </location>
</feature>
<dbReference type="RefSeq" id="XP_021108370.1">
    <property type="nucleotide sequence ID" value="XM_021252711.1"/>
</dbReference>
<reference evidence="10" key="1">
    <citation type="submission" date="2025-08" db="UniProtKB">
        <authorList>
            <consortium name="RefSeq"/>
        </authorList>
    </citation>
    <scope>IDENTIFICATION</scope>
</reference>
<dbReference type="PANTHER" id="PTHR23302:SF18">
    <property type="entry name" value="TRANSMEMBRANE CHANNEL-LIKE PROTEIN 1"/>
    <property type="match status" value="1"/>
</dbReference>
<dbReference type="AlphaFoldDB" id="A0AAX6SKI8"/>
<gene>
    <name evidence="10" type="primary">Tmc1</name>
</gene>
<organism evidence="9 10">
    <name type="scientific">Heterocephalus glaber</name>
    <name type="common">Naked mole rat</name>
    <dbReference type="NCBI Taxonomy" id="10181"/>
    <lineage>
        <taxon>Eukaryota</taxon>
        <taxon>Metazoa</taxon>
        <taxon>Chordata</taxon>
        <taxon>Craniata</taxon>
        <taxon>Vertebrata</taxon>
        <taxon>Euteleostomi</taxon>
        <taxon>Mammalia</taxon>
        <taxon>Eutheria</taxon>
        <taxon>Euarchontoglires</taxon>
        <taxon>Glires</taxon>
        <taxon>Rodentia</taxon>
        <taxon>Hystricomorpha</taxon>
        <taxon>Bathyergidae</taxon>
        <taxon>Heterocephalus</taxon>
    </lineage>
</organism>
<evidence type="ECO:0000256" key="6">
    <source>
        <dbReference type="RuleBase" id="RU310713"/>
    </source>
</evidence>
<name>A0AAX6SKI8_HETGA</name>
<accession>A0AAX6SKI8</accession>
<evidence type="ECO:0000256" key="7">
    <source>
        <dbReference type="SAM" id="MobiDB-lite"/>
    </source>
</evidence>
<evidence type="ECO:0000256" key="4">
    <source>
        <dbReference type="ARBA" id="ARBA00022989"/>
    </source>
</evidence>
<dbReference type="CTD" id="117531"/>
<evidence type="ECO:0000313" key="10">
    <source>
        <dbReference type="RefSeq" id="XP_021108370.1"/>
    </source>
</evidence>
<evidence type="ECO:0000313" key="9">
    <source>
        <dbReference type="Proteomes" id="UP000694906"/>
    </source>
</evidence>
<dbReference type="GO" id="GO:0050910">
    <property type="term" value="P:detection of mechanical stimulus involved in sensory perception of sound"/>
    <property type="evidence" value="ECO:0007669"/>
    <property type="project" value="TreeGrafter"/>
</dbReference>
<comment type="subcellular location">
    <subcellularLocation>
        <location evidence="1 6">Membrane</location>
        <topology evidence="1 6">Multi-pass membrane protein</topology>
    </subcellularLocation>
</comment>
<dbReference type="GO" id="GO:0060005">
    <property type="term" value="P:vestibular reflex"/>
    <property type="evidence" value="ECO:0007669"/>
    <property type="project" value="TreeGrafter"/>
</dbReference>
<feature type="compositionally biased region" description="Acidic residues" evidence="7">
    <location>
        <begin position="50"/>
        <end position="64"/>
    </location>
</feature>
<feature type="transmembrane region" description="Helical" evidence="6">
    <location>
        <begin position="379"/>
        <end position="400"/>
    </location>
</feature>
<keyword evidence="9" id="KW-1185">Reference proteome</keyword>
<feature type="transmembrane region" description="Helical" evidence="6">
    <location>
        <begin position="666"/>
        <end position="686"/>
    </location>
</feature>
<feature type="transmembrane region" description="Helical" evidence="6">
    <location>
        <begin position="310"/>
        <end position="328"/>
    </location>
</feature>
<keyword evidence="3 6" id="KW-0812">Transmembrane</keyword>
<feature type="domain" description="TMC" evidence="8">
    <location>
        <begin position="485"/>
        <end position="600"/>
    </location>
</feature>
<dbReference type="GO" id="GO:0005886">
    <property type="term" value="C:plasma membrane"/>
    <property type="evidence" value="ECO:0007669"/>
    <property type="project" value="InterPro"/>
</dbReference>
<feature type="transmembrane region" description="Helical" evidence="6">
    <location>
        <begin position="229"/>
        <end position="251"/>
    </location>
</feature>
<dbReference type="InterPro" id="IPR012496">
    <property type="entry name" value="TMC_dom"/>
</dbReference>
<keyword evidence="4 6" id="KW-1133">Transmembrane helix</keyword>